<dbReference type="Pfam" id="PF02811">
    <property type="entry name" value="PHP"/>
    <property type="match status" value="1"/>
</dbReference>
<dbReference type="Proteomes" id="UP000427820">
    <property type="component" value="Chromosome"/>
</dbReference>
<dbReference type="AlphaFoldDB" id="A0AA92ES31"/>
<name>A0AA92ES31_9GAMM</name>
<dbReference type="InterPro" id="IPR016195">
    <property type="entry name" value="Pol/histidinol_Pase-like"/>
</dbReference>
<dbReference type="EMBL" id="CP032551">
    <property type="protein sequence ID" value="QGT95528.1"/>
    <property type="molecule type" value="Genomic_DNA"/>
</dbReference>
<dbReference type="InterPro" id="IPR011708">
    <property type="entry name" value="DNA_pol3_alpha_NTPase_dom"/>
</dbReference>
<dbReference type="KEGG" id="panm:D3795_04745"/>
<keyword evidence="6 11" id="KW-0548">Nucleotidyltransferase</keyword>
<evidence type="ECO:0000313" key="11">
    <source>
        <dbReference type="EMBL" id="QGT95528.1"/>
    </source>
</evidence>
<dbReference type="Pfam" id="PF14579">
    <property type="entry name" value="HHH_6"/>
    <property type="match status" value="1"/>
</dbReference>
<keyword evidence="4" id="KW-0963">Cytoplasm</keyword>
<dbReference type="PANTHER" id="PTHR32294">
    <property type="entry name" value="DNA POLYMERASE III SUBUNIT ALPHA"/>
    <property type="match status" value="1"/>
</dbReference>
<dbReference type="Gene3D" id="2.40.50.140">
    <property type="entry name" value="Nucleic acid-binding proteins"/>
    <property type="match status" value="1"/>
</dbReference>
<evidence type="ECO:0000256" key="6">
    <source>
        <dbReference type="ARBA" id="ARBA00022695"/>
    </source>
</evidence>
<dbReference type="Pfam" id="PF17657">
    <property type="entry name" value="DNA_pol3_finger"/>
    <property type="match status" value="1"/>
</dbReference>
<evidence type="ECO:0000256" key="1">
    <source>
        <dbReference type="ARBA" id="ARBA00004496"/>
    </source>
</evidence>
<dbReference type="NCBIfam" id="NF004226">
    <property type="entry name" value="PRK05673.1"/>
    <property type="match status" value="1"/>
</dbReference>
<gene>
    <name evidence="11" type="ORF">D3795_04745</name>
</gene>
<dbReference type="GO" id="GO:0006260">
    <property type="term" value="P:DNA replication"/>
    <property type="evidence" value="ECO:0007669"/>
    <property type="project" value="UniProtKB-KW"/>
</dbReference>
<evidence type="ECO:0000256" key="5">
    <source>
        <dbReference type="ARBA" id="ARBA00022679"/>
    </source>
</evidence>
<dbReference type="SMART" id="SM00481">
    <property type="entry name" value="POLIIIAc"/>
    <property type="match status" value="1"/>
</dbReference>
<proteinExistence type="predicted"/>
<organism evidence="11 12">
    <name type="scientific">Pseudidiomarina andamanensis</name>
    <dbReference type="NCBI Taxonomy" id="1940690"/>
    <lineage>
        <taxon>Bacteria</taxon>
        <taxon>Pseudomonadati</taxon>
        <taxon>Pseudomonadota</taxon>
        <taxon>Gammaproteobacteria</taxon>
        <taxon>Alteromonadales</taxon>
        <taxon>Idiomarinaceae</taxon>
        <taxon>Pseudidiomarina</taxon>
    </lineage>
</organism>
<evidence type="ECO:0000259" key="10">
    <source>
        <dbReference type="SMART" id="SM00481"/>
    </source>
</evidence>
<evidence type="ECO:0000313" key="12">
    <source>
        <dbReference type="Proteomes" id="UP000427820"/>
    </source>
</evidence>
<dbReference type="InterPro" id="IPR003141">
    <property type="entry name" value="Pol/His_phosphatase_N"/>
</dbReference>
<feature type="domain" description="Polymerase/histidinol phosphatase N-terminal" evidence="10">
    <location>
        <begin position="11"/>
        <end position="78"/>
    </location>
</feature>
<comment type="subcellular location">
    <subcellularLocation>
        <location evidence="1">Cytoplasm</location>
    </subcellularLocation>
</comment>
<dbReference type="EC" id="2.7.7.7" evidence="2"/>
<keyword evidence="5 11" id="KW-0808">Transferase</keyword>
<evidence type="ECO:0000256" key="8">
    <source>
        <dbReference type="ARBA" id="ARBA00022932"/>
    </source>
</evidence>
<dbReference type="InterPro" id="IPR004013">
    <property type="entry name" value="PHP_dom"/>
</dbReference>
<evidence type="ECO:0000256" key="4">
    <source>
        <dbReference type="ARBA" id="ARBA00022490"/>
    </source>
</evidence>
<dbReference type="CDD" id="cd04485">
    <property type="entry name" value="DnaE_OBF"/>
    <property type="match status" value="1"/>
</dbReference>
<dbReference type="Pfam" id="PF01336">
    <property type="entry name" value="tRNA_anti-codon"/>
    <property type="match status" value="1"/>
</dbReference>
<dbReference type="InterPro" id="IPR012340">
    <property type="entry name" value="NA-bd_OB-fold"/>
</dbReference>
<evidence type="ECO:0000256" key="9">
    <source>
        <dbReference type="ARBA" id="ARBA00049244"/>
    </source>
</evidence>
<dbReference type="InterPro" id="IPR041931">
    <property type="entry name" value="DNA_pol3_alpha_thumb_dom"/>
</dbReference>
<keyword evidence="12" id="KW-1185">Reference proteome</keyword>
<dbReference type="GO" id="GO:0003887">
    <property type="term" value="F:DNA-directed DNA polymerase activity"/>
    <property type="evidence" value="ECO:0007669"/>
    <property type="project" value="UniProtKB-KW"/>
</dbReference>
<sequence length="1167" mass="131886">MSDVNQPPQFIHLRIHSDFSMIDGLAKVKPICEATAAMGMPALALTDQMNMCGLVRFYRTTHDKGLKPIIGCDLWVLPEGWTTDSQEEPFRLTVLAMNNDGYQQLTQLISRGYLAGHRCGKPCINQEWLAEYHQGLILLSGGREGDIGRKLLQNRHAEAQQLLQFYQQYFADRFYLELQRTGRAGEDEYVHAAVALAAETDTPVVATNEVMFLRPEDFTAHEVRVAVSDGYTLDDKRRPKKYSSEQYLKSAEEMAELFSDIPEALANTVEIAKRCNVTVKLDEYVLPEFPTGGMTPEDFLVKKSQEGLEQRLEVLFPDPQQRLELRKPYDERLKIELDVINQMGFPGYFLIVMEFIQWSKDNNIPVGPGRGSGAGSLVAYALKITDLDPLELDLLFERFLNPERVSMPDFDIDFCMDRRDEVIDHVAELYGREAVSQIITFGTMAAKASIRDVGRVLGHPYGFVDKITKLVPGDPGMTLEKAFEVESRLVEMYEQDDDVREIIDMARILEGVTRNAGKHAGGVVIAPERITDFSPLYCDEEGKQPVTQFDKNDVEAAGLVKFDFLGLRTLTIIQWALDMVNANRQRDGQPAIDINHIPLDDPACFRLLKKGATTAVFQLESSGMKQLIKKLLPDSFEDIIALVALFRPGPLQSGMVDNFIDRKHGREAISYPDKDYQHESLKPILEPTYGVILYQEQVMQIAQVLAGYSLGGADLLRRAMGKKKPEEMAKQRAVFEEGARKNGIDGDLAIKIFDLVEKFAGYGFNKSHSAAYALVSYQTLWMKTHYPAEFMAAVMSADMDNTDKIVTLVDECENMGLKVLPPDVNVGRYKFTVDEQQRIVYGIGAIKGVGEGPIEAILAAREEGSFTDLFDFCCRVDLKKLNRRVLEKLIKAGAMDSLGPHRATIMATLEKAMRQAEQHARAEAIGQSDLFGVLASTADDVEIEHEFVQVPPWPEAMWLEGERETLGLYLTGHPVNRYRKELKNYVPCVLADVRPTGRDQTTTVAGLVVDVRTMLNRQNQRWAIVTLHDKTARFDVRFYAKDYENYQHLLEKDQILVVKGEVSFDDYSSANTMTAREVMTIVGMREQYAKTLRLTVRHEQLEGQGLTQLKQLIEPFKQGTCPLHIRYVRPDLTADYVAATEWYVTPTDELMYELQQQLGQQAVELEF</sequence>
<dbReference type="InterPro" id="IPR048472">
    <property type="entry name" value="DNA_pol_IIIA_C"/>
</dbReference>
<dbReference type="GO" id="GO:0003676">
    <property type="term" value="F:nucleic acid binding"/>
    <property type="evidence" value="ECO:0007669"/>
    <property type="project" value="InterPro"/>
</dbReference>
<dbReference type="Pfam" id="PF07733">
    <property type="entry name" value="DNA_pol3_alpha"/>
    <property type="match status" value="1"/>
</dbReference>
<dbReference type="PANTHER" id="PTHR32294:SF0">
    <property type="entry name" value="DNA POLYMERASE III SUBUNIT ALPHA"/>
    <property type="match status" value="1"/>
</dbReference>
<evidence type="ECO:0000256" key="7">
    <source>
        <dbReference type="ARBA" id="ARBA00022705"/>
    </source>
</evidence>
<dbReference type="Gene3D" id="1.10.150.870">
    <property type="match status" value="1"/>
</dbReference>
<dbReference type="GO" id="GO:0005737">
    <property type="term" value="C:cytoplasm"/>
    <property type="evidence" value="ECO:0007669"/>
    <property type="project" value="UniProtKB-SubCell"/>
</dbReference>
<keyword evidence="8" id="KW-0239">DNA-directed DNA polymerase</keyword>
<dbReference type="Pfam" id="PF20914">
    <property type="entry name" value="DNA_pol_IIIA_C"/>
    <property type="match status" value="1"/>
</dbReference>
<dbReference type="GO" id="GO:0008408">
    <property type="term" value="F:3'-5' exonuclease activity"/>
    <property type="evidence" value="ECO:0007669"/>
    <property type="project" value="InterPro"/>
</dbReference>
<dbReference type="InterPro" id="IPR004805">
    <property type="entry name" value="DnaE2/DnaE/PolC"/>
</dbReference>
<accession>A0AA92ES31</accession>
<dbReference type="InterPro" id="IPR004365">
    <property type="entry name" value="NA-bd_OB_tRNA"/>
</dbReference>
<dbReference type="InterPro" id="IPR040982">
    <property type="entry name" value="DNA_pol3_finger"/>
</dbReference>
<dbReference type="FunFam" id="1.10.150.870:FF:000001">
    <property type="entry name" value="DNA polymerase III subunit alpha"/>
    <property type="match status" value="1"/>
</dbReference>
<evidence type="ECO:0000256" key="3">
    <source>
        <dbReference type="ARBA" id="ARBA00019114"/>
    </source>
</evidence>
<dbReference type="InterPro" id="IPR049821">
    <property type="entry name" value="PolIIIA_DnaE1_PHP"/>
</dbReference>
<keyword evidence="7" id="KW-0235">DNA replication</keyword>
<protein>
    <recommendedName>
        <fullName evidence="3">DNA polymerase III subunit alpha</fullName>
        <ecNumber evidence="2">2.7.7.7</ecNumber>
    </recommendedName>
</protein>
<dbReference type="InterPro" id="IPR029460">
    <property type="entry name" value="DNAPol_HHH"/>
</dbReference>
<dbReference type="FunFam" id="1.10.10.1600:FF:000001">
    <property type="entry name" value="DNA polymerase III subunit alpha"/>
    <property type="match status" value="1"/>
</dbReference>
<reference evidence="11 12" key="1">
    <citation type="submission" date="2018-09" db="EMBL/GenBank/DDBJ databases">
        <title>Whole genome sequencing of Idiomarina andamanensis W-5T (LMG 29773T= JCM 31645T).</title>
        <authorList>
            <person name="Das S.K."/>
        </authorList>
    </citation>
    <scope>NUCLEOTIDE SEQUENCE [LARGE SCALE GENOMIC DNA]</scope>
    <source>
        <strain evidence="11 12">W-5T</strain>
    </source>
</reference>
<dbReference type="Gene3D" id="1.10.10.1600">
    <property type="entry name" value="Bacterial DNA polymerase III alpha subunit, thumb domain"/>
    <property type="match status" value="1"/>
</dbReference>
<dbReference type="CDD" id="cd07433">
    <property type="entry name" value="PHP_PolIIIA_DnaE1"/>
    <property type="match status" value="1"/>
</dbReference>
<dbReference type="NCBIfam" id="TIGR00594">
    <property type="entry name" value="polc"/>
    <property type="match status" value="1"/>
</dbReference>
<dbReference type="Gene3D" id="3.20.20.140">
    <property type="entry name" value="Metal-dependent hydrolases"/>
    <property type="match status" value="1"/>
</dbReference>
<comment type="catalytic activity">
    <reaction evidence="9">
        <text>DNA(n) + a 2'-deoxyribonucleoside 5'-triphosphate = DNA(n+1) + diphosphate</text>
        <dbReference type="Rhea" id="RHEA:22508"/>
        <dbReference type="Rhea" id="RHEA-COMP:17339"/>
        <dbReference type="Rhea" id="RHEA-COMP:17340"/>
        <dbReference type="ChEBI" id="CHEBI:33019"/>
        <dbReference type="ChEBI" id="CHEBI:61560"/>
        <dbReference type="ChEBI" id="CHEBI:173112"/>
        <dbReference type="EC" id="2.7.7.7"/>
    </reaction>
</comment>
<dbReference type="SUPFAM" id="SSF89550">
    <property type="entry name" value="PHP domain-like"/>
    <property type="match status" value="1"/>
</dbReference>
<evidence type="ECO:0000256" key="2">
    <source>
        <dbReference type="ARBA" id="ARBA00012417"/>
    </source>
</evidence>
<dbReference type="RefSeq" id="WP_156266696.1">
    <property type="nucleotide sequence ID" value="NZ_CP032551.1"/>
</dbReference>